<feature type="region of interest" description="Disordered" evidence="1">
    <location>
        <begin position="19"/>
        <end position="62"/>
    </location>
</feature>
<dbReference type="STRING" id="85558.T45_06557"/>
<feature type="domain" description="DUF5667" evidence="2">
    <location>
        <begin position="170"/>
        <end position="246"/>
    </location>
</feature>
<dbReference type="Pfam" id="PF18915">
    <property type="entry name" value="DUF5667"/>
    <property type="match status" value="1"/>
</dbReference>
<dbReference type="AlphaFoldDB" id="L7FA75"/>
<protein>
    <recommendedName>
        <fullName evidence="2">DUF5667 domain-containing protein</fullName>
    </recommendedName>
</protein>
<dbReference type="PATRIC" id="fig|698760.3.peg.3301"/>
<reference evidence="3 4" key="1">
    <citation type="journal article" date="2011" name="Plasmid">
        <title>Streptomyces turgidiscabies Car8 contains a modular pathogenicity island that shares virulence genes with other actinobacterial plant pathogens.</title>
        <authorList>
            <person name="Huguet-Tapia J.C."/>
            <person name="Badger J.H."/>
            <person name="Loria R."/>
            <person name="Pettis G.S."/>
        </authorList>
    </citation>
    <scope>NUCLEOTIDE SEQUENCE [LARGE SCALE GENOMIC DNA]</scope>
    <source>
        <strain evidence="3 4">Car8</strain>
    </source>
</reference>
<dbReference type="InterPro" id="IPR043725">
    <property type="entry name" value="DUF5667"/>
</dbReference>
<feature type="compositionally biased region" description="Low complexity" evidence="1">
    <location>
        <begin position="339"/>
        <end position="354"/>
    </location>
</feature>
<feature type="compositionally biased region" description="Gly residues" evidence="1">
    <location>
        <begin position="379"/>
        <end position="389"/>
    </location>
</feature>
<dbReference type="GeneID" id="97406226"/>
<evidence type="ECO:0000256" key="1">
    <source>
        <dbReference type="SAM" id="MobiDB-lite"/>
    </source>
</evidence>
<name>L7FA75_STRT8</name>
<keyword evidence="4" id="KW-1185">Reference proteome</keyword>
<dbReference type="EMBL" id="AEJB01000248">
    <property type="protein sequence ID" value="ELP67966.1"/>
    <property type="molecule type" value="Genomic_DNA"/>
</dbReference>
<gene>
    <name evidence="3" type="ORF">STRTUCAR8_04816</name>
</gene>
<feature type="region of interest" description="Disordered" evidence="1">
    <location>
        <begin position="105"/>
        <end position="133"/>
    </location>
</feature>
<feature type="compositionally biased region" description="Gly residues" evidence="1">
    <location>
        <begin position="321"/>
        <end position="338"/>
    </location>
</feature>
<proteinExistence type="predicted"/>
<evidence type="ECO:0000259" key="2">
    <source>
        <dbReference type="Pfam" id="PF18915"/>
    </source>
</evidence>
<evidence type="ECO:0000313" key="3">
    <source>
        <dbReference type="EMBL" id="ELP67966.1"/>
    </source>
</evidence>
<feature type="compositionally biased region" description="Low complexity" evidence="1">
    <location>
        <begin position="368"/>
        <end position="378"/>
    </location>
</feature>
<feature type="compositionally biased region" description="Low complexity" evidence="1">
    <location>
        <begin position="400"/>
        <end position="429"/>
    </location>
</feature>
<dbReference type="Proteomes" id="UP000010931">
    <property type="component" value="Unassembled WGS sequence"/>
</dbReference>
<evidence type="ECO:0000313" key="4">
    <source>
        <dbReference type="Proteomes" id="UP000010931"/>
    </source>
</evidence>
<accession>L7FA75</accession>
<dbReference type="RefSeq" id="WP_006376879.1">
    <property type="nucleotide sequence ID" value="NZ_AEJB01000248.1"/>
</dbReference>
<comment type="caution">
    <text evidence="3">The sequence shown here is derived from an EMBL/GenBank/DDBJ whole genome shotgun (WGS) entry which is preliminary data.</text>
</comment>
<feature type="region of interest" description="Disordered" evidence="1">
    <location>
        <begin position="312"/>
        <end position="436"/>
    </location>
</feature>
<feature type="compositionally biased region" description="Basic and acidic residues" evidence="1">
    <location>
        <begin position="49"/>
        <end position="62"/>
    </location>
</feature>
<organism evidence="3 4">
    <name type="scientific">Streptomyces turgidiscabies (strain Car8)</name>
    <dbReference type="NCBI Taxonomy" id="698760"/>
    <lineage>
        <taxon>Bacteria</taxon>
        <taxon>Bacillati</taxon>
        <taxon>Actinomycetota</taxon>
        <taxon>Actinomycetes</taxon>
        <taxon>Kitasatosporales</taxon>
        <taxon>Streptomycetaceae</taxon>
        <taxon>Streptomyces</taxon>
    </lineage>
</organism>
<sequence length="436" mass="44749">MIANVSAHRRANAFAQALEQLSDRDSAAEQPEGPAPDAAPEPAQAPAARADHQADHRAEQTEPNRLVAIATGLGELPKPVLDPAVKVVHRAQLVAAMEAMLRDGTVPGGRATDPLVPEQRSRAKGGTHRASGLGKLRPRTRLTKGLAAGGLSVGVAAGAFGGVAAASSDALPGDSLYGLKRGIEDIKLNYLTDGAGERGQVYLDQASTRLNEARRLMERDRAGQLDHESLGEIRRALSGMRHDVSEGHRLLHEAYRHDPDSLGPIQALDAFSRSHREAWGALRDRLPVQLGDVSQEVSSVFDAIDQEVAPLQSLLPKPPSGNGGSGAGGGNQRQGSGPGSSTSSSGSDRSAAPSNTGGDSTDGRESSSGKPKPSASGAGNDGLLGGNTGGLLDPPAENGTASPSTTTPSDTEPDVTLPPLLPGLLPGLGIDSEDAS</sequence>